<accession>A0A060I4A4</accession>
<dbReference type="AlphaFoldDB" id="A0A060I4A4"/>
<dbReference type="Proteomes" id="UP000027180">
    <property type="component" value="Plasmid pRetIE4771b"/>
</dbReference>
<evidence type="ECO:0000313" key="2">
    <source>
        <dbReference type="Proteomes" id="UP000027180"/>
    </source>
</evidence>
<reference evidence="1 2" key="1">
    <citation type="submission" date="2013-12" db="EMBL/GenBank/DDBJ databases">
        <title>Complete genome sequence of Rhizobium etli bv. mimosae IE4771.</title>
        <authorList>
            <person name="Bustos P."/>
            <person name="Santamaria R.I."/>
            <person name="Lozano L."/>
            <person name="Ormeno-Orrillo E."/>
            <person name="Rogel M.A."/>
            <person name="Romero D."/>
            <person name="Cevallos M.A."/>
            <person name="Martinez-Romero E."/>
            <person name="Gonzalez V."/>
        </authorList>
    </citation>
    <scope>NUCLEOTIDE SEQUENCE [LARGE SCALE GENOMIC DNA]</scope>
    <source>
        <strain evidence="1 2">IE4771</strain>
        <plasmid evidence="2">Plasmid pRetIE4771b</plasmid>
    </source>
</reference>
<name>A0A060I4A4_RHIET</name>
<geneLocation type="plasmid" evidence="1 2">
    <name>pRetIE4771b</name>
</geneLocation>
<organism evidence="1 2">
    <name type="scientific">Rhizobium etli bv. mimosae str. IE4771</name>
    <dbReference type="NCBI Taxonomy" id="1432050"/>
    <lineage>
        <taxon>Bacteria</taxon>
        <taxon>Pseudomonadati</taxon>
        <taxon>Pseudomonadota</taxon>
        <taxon>Alphaproteobacteria</taxon>
        <taxon>Hyphomicrobiales</taxon>
        <taxon>Rhizobiaceae</taxon>
        <taxon>Rhizobium/Agrobacterium group</taxon>
        <taxon>Rhizobium</taxon>
    </lineage>
</organism>
<dbReference type="KEGG" id="rei:IE4771_PB00223"/>
<evidence type="ECO:0000313" key="1">
    <source>
        <dbReference type="EMBL" id="AIC29953.1"/>
    </source>
</evidence>
<dbReference type="EMBL" id="CP006988">
    <property type="protein sequence ID" value="AIC29953.1"/>
    <property type="molecule type" value="Genomic_DNA"/>
</dbReference>
<gene>
    <name evidence="1" type="ORF">IE4771_PB00223</name>
</gene>
<protein>
    <submittedName>
        <fullName evidence="1">Uncharacterized protein</fullName>
    </submittedName>
</protein>
<sequence length="72" mass="8295">MLKAKLREDRQWLSDQMICGRWTSCTDQVATRKKLRVLTVVDAISNYVPVLDPNHSYQILSVEMVGRESRSA</sequence>
<proteinExistence type="predicted"/>
<dbReference type="HOGENOM" id="CLU_2719487_0_0_5"/>
<keyword evidence="1" id="KW-0614">Plasmid</keyword>